<evidence type="ECO:0000313" key="2">
    <source>
        <dbReference type="EMBL" id="CAE8627230.1"/>
    </source>
</evidence>
<dbReference type="EMBL" id="CAJNNV010029129">
    <property type="protein sequence ID" value="CAE8627230.1"/>
    <property type="molecule type" value="Genomic_DNA"/>
</dbReference>
<evidence type="ECO:0000256" key="1">
    <source>
        <dbReference type="SAM" id="Phobius"/>
    </source>
</evidence>
<keyword evidence="1" id="KW-0812">Transmembrane</keyword>
<dbReference type="AlphaFoldDB" id="A0A813GJG4"/>
<name>A0A813GJG4_POLGL</name>
<feature type="non-terminal residue" evidence="2">
    <location>
        <position position="122"/>
    </location>
</feature>
<organism evidence="2 3">
    <name type="scientific">Polarella glacialis</name>
    <name type="common">Dinoflagellate</name>
    <dbReference type="NCBI Taxonomy" id="89957"/>
    <lineage>
        <taxon>Eukaryota</taxon>
        <taxon>Sar</taxon>
        <taxon>Alveolata</taxon>
        <taxon>Dinophyceae</taxon>
        <taxon>Suessiales</taxon>
        <taxon>Suessiaceae</taxon>
        <taxon>Polarella</taxon>
    </lineage>
</organism>
<protein>
    <submittedName>
        <fullName evidence="2">Uncharacterized protein</fullName>
    </submittedName>
</protein>
<keyword evidence="1" id="KW-1133">Transmembrane helix</keyword>
<feature type="transmembrane region" description="Helical" evidence="1">
    <location>
        <begin position="95"/>
        <end position="121"/>
    </location>
</feature>
<keyword evidence="3" id="KW-1185">Reference proteome</keyword>
<feature type="transmembrane region" description="Helical" evidence="1">
    <location>
        <begin position="7"/>
        <end position="26"/>
    </location>
</feature>
<proteinExistence type="predicted"/>
<comment type="caution">
    <text evidence="2">The sequence shown here is derived from an EMBL/GenBank/DDBJ whole genome shotgun (WGS) entry which is preliminary data.</text>
</comment>
<evidence type="ECO:0000313" key="3">
    <source>
        <dbReference type="Proteomes" id="UP000654075"/>
    </source>
</evidence>
<gene>
    <name evidence="2" type="ORF">PGLA1383_LOCUS44038</name>
</gene>
<feature type="transmembrane region" description="Helical" evidence="1">
    <location>
        <begin position="62"/>
        <end position="83"/>
    </location>
</feature>
<keyword evidence="1" id="KW-0472">Membrane</keyword>
<reference evidence="2" key="1">
    <citation type="submission" date="2021-02" db="EMBL/GenBank/DDBJ databases">
        <authorList>
            <person name="Dougan E. K."/>
            <person name="Rhodes N."/>
            <person name="Thang M."/>
            <person name="Chan C."/>
        </authorList>
    </citation>
    <scope>NUCLEOTIDE SEQUENCE</scope>
</reference>
<dbReference type="Proteomes" id="UP000654075">
    <property type="component" value="Unassembled WGS sequence"/>
</dbReference>
<sequence>ATLGKLVLVPAAGFMIMGLCCAMQRLDAGANSVVLPLPEVPETNDLAALAVLSRAFWPEDKLMRAVVVAQWSAPSCMNLIVLGHRAGVQDNFMQALAALYLVLYGVCAFTSAAWISAGLAIF</sequence>
<accession>A0A813GJG4</accession>